<keyword evidence="4" id="KW-1185">Reference proteome</keyword>
<dbReference type="InterPro" id="IPR046960">
    <property type="entry name" value="PPR_At4g14850-like_plant"/>
</dbReference>
<keyword evidence="3" id="KW-0472">Membrane</keyword>
<dbReference type="GeneID" id="113867351"/>
<keyword evidence="1" id="KW-0677">Repeat</keyword>
<feature type="transmembrane region" description="Helical" evidence="3">
    <location>
        <begin position="256"/>
        <end position="275"/>
    </location>
</feature>
<sequence length="648" mass="71641">MSLRLSSLANFKRPLYLWNLMIRDSTNNGFFLETLKIYYSMTHCGVHGNSFTYPMVLKACANLASSQHGTMLHGQVMRLGFQGDTFVQTALVDTYSKSFEVASARQVFDEMPQRSAISWNAMVSAYTRVSLMDQALSLLKEMWVLGFEPSSSTFVSILSGYSKLDSSEFHLQGMSIHCCLIKLGLVYLEASLANSLMGMYAQFGQMDEARKVFDLMDEKSIISWTAIMGGYVKIGLAVEAFYLFKQMQHQRIGRDFVVFLNLISGCIEVGELLLASSVHSLVLKCGYDEEDSIENSLITMYAKCGNLTSAERIFDLISEKSILSWTSMIAGYAHSGHPVEALDLFRRMARTDIRPNGATLATVLSACADLGSLSMGQEIEEYVFLNGLESDQQVQTSLIHMYSKCGSIKKAREVFERVTDKDLTVWTSMINSYANHGMGNEAISLFHKMTTAEGIMPDAIVYTSILLACSHSGLVEHGLKFFNSMQKDFAIAPTVEHYMCLVDLLGRVGQLDLALDAIQGMPLAAQAQAWGPLLSACRIHGNVELGELVAAKLLDLSPGSSGSYVLMANLYTSLGKWKEAHMMRNLIEAKGLVKECGWSQVEVSGRFHAFAAGNQSRVGLVNIYKTLQDLNFTLQEGSYTAETISVND</sequence>
<evidence type="ECO:0000256" key="1">
    <source>
        <dbReference type="ARBA" id="ARBA00022737"/>
    </source>
</evidence>
<dbReference type="Pfam" id="PF20431">
    <property type="entry name" value="E_motif"/>
    <property type="match status" value="1"/>
</dbReference>
<dbReference type="Pfam" id="PF13041">
    <property type="entry name" value="PPR_2"/>
    <property type="match status" value="3"/>
</dbReference>
<dbReference type="SUPFAM" id="SSF48452">
    <property type="entry name" value="TPR-like"/>
    <property type="match status" value="1"/>
</dbReference>
<feature type="repeat" description="PPR" evidence="2">
    <location>
        <begin position="189"/>
        <end position="223"/>
    </location>
</feature>
<feature type="transmembrane region" description="Helical" evidence="3">
    <location>
        <begin position="221"/>
        <end position="244"/>
    </location>
</feature>
<dbReference type="FunFam" id="1.25.40.10:FF:000309">
    <property type="entry name" value="Pentatricopeptide repeat-containing protein, chloroplastic"/>
    <property type="match status" value="1"/>
</dbReference>
<dbReference type="PROSITE" id="PS51375">
    <property type="entry name" value="PPR"/>
    <property type="match status" value="4"/>
</dbReference>
<dbReference type="KEGG" id="aprc:113867351"/>
<dbReference type="FunFam" id="1.25.40.10:FF:000682">
    <property type="entry name" value="Pentatricopeptide repeat-containing protein At3g16610"/>
    <property type="match status" value="1"/>
</dbReference>
<dbReference type="NCBIfam" id="TIGR00756">
    <property type="entry name" value="PPR"/>
    <property type="match status" value="5"/>
</dbReference>
<reference evidence="4" key="1">
    <citation type="journal article" date="2019" name="Toxins">
        <title>Detection of Abrin-Like and Prepropulchellin-Like Toxin Genes and Transcripts Using Whole Genome Sequencing and Full-Length Transcript Sequencing of Abrus precatorius.</title>
        <authorList>
            <person name="Hovde B.T."/>
            <person name="Daligault H.E."/>
            <person name="Hanschen E.R."/>
            <person name="Kunde Y.A."/>
            <person name="Johnson M.B."/>
            <person name="Starkenburg S.R."/>
            <person name="Johnson S.L."/>
        </authorList>
    </citation>
    <scope>NUCLEOTIDE SEQUENCE [LARGE SCALE GENOMIC DNA]</scope>
</reference>
<dbReference type="Pfam" id="PF01535">
    <property type="entry name" value="PPR"/>
    <property type="match status" value="4"/>
</dbReference>
<evidence type="ECO:0000313" key="4">
    <source>
        <dbReference type="Proteomes" id="UP000694853"/>
    </source>
</evidence>
<name>A0A8B8LRH2_ABRPR</name>
<dbReference type="OrthoDB" id="185373at2759"/>
<dbReference type="PANTHER" id="PTHR24015">
    <property type="entry name" value="OS07G0578800 PROTEIN-RELATED"/>
    <property type="match status" value="1"/>
</dbReference>
<reference evidence="5" key="2">
    <citation type="submission" date="2025-08" db="UniProtKB">
        <authorList>
            <consortium name="RefSeq"/>
        </authorList>
    </citation>
    <scope>IDENTIFICATION</scope>
    <source>
        <tissue evidence="5">Young leaves</tissue>
    </source>
</reference>
<dbReference type="InterPro" id="IPR046848">
    <property type="entry name" value="E_motif"/>
</dbReference>
<dbReference type="FunFam" id="1.25.40.10:FF:001079">
    <property type="entry name" value="Pentatricopeptide repeat-containing protein At2g17210"/>
    <property type="match status" value="1"/>
</dbReference>
<dbReference type="RefSeq" id="XP_027358422.1">
    <property type="nucleotide sequence ID" value="XM_027502621.1"/>
</dbReference>
<evidence type="ECO:0000256" key="2">
    <source>
        <dbReference type="PROSITE-ProRule" id="PRU00708"/>
    </source>
</evidence>
<evidence type="ECO:0000256" key="3">
    <source>
        <dbReference type="SAM" id="Phobius"/>
    </source>
</evidence>
<gene>
    <name evidence="5" type="primary">LOC113867351</name>
</gene>
<feature type="repeat" description="PPR" evidence="2">
    <location>
        <begin position="422"/>
        <end position="457"/>
    </location>
</feature>
<dbReference type="AlphaFoldDB" id="A0A8B8LRH2"/>
<protein>
    <submittedName>
        <fullName evidence="5">Pentatricopeptide repeat-containing protein DOT4, chloroplastic-like</fullName>
    </submittedName>
</protein>
<keyword evidence="3" id="KW-0812">Transmembrane</keyword>
<dbReference type="InterPro" id="IPR011990">
    <property type="entry name" value="TPR-like_helical_dom_sf"/>
</dbReference>
<dbReference type="Gene3D" id="1.25.40.10">
    <property type="entry name" value="Tetratricopeptide repeat domain"/>
    <property type="match status" value="4"/>
</dbReference>
<proteinExistence type="predicted"/>
<dbReference type="PANTHER" id="PTHR24015:SF1934">
    <property type="entry name" value="PENTATRICOPEPTIDE REPEAT-CONTAINING PROTEIN"/>
    <property type="match status" value="1"/>
</dbReference>
<evidence type="ECO:0000313" key="5">
    <source>
        <dbReference type="RefSeq" id="XP_027358422.1"/>
    </source>
</evidence>
<accession>A0A8B8LRH2</accession>
<dbReference type="InterPro" id="IPR002885">
    <property type="entry name" value="PPR_rpt"/>
</dbReference>
<keyword evidence="3" id="KW-1133">Transmembrane helix</keyword>
<feature type="repeat" description="PPR" evidence="2">
    <location>
        <begin position="115"/>
        <end position="149"/>
    </location>
</feature>
<organism evidence="4 5">
    <name type="scientific">Abrus precatorius</name>
    <name type="common">Indian licorice</name>
    <name type="synonym">Glycine abrus</name>
    <dbReference type="NCBI Taxonomy" id="3816"/>
    <lineage>
        <taxon>Eukaryota</taxon>
        <taxon>Viridiplantae</taxon>
        <taxon>Streptophyta</taxon>
        <taxon>Embryophyta</taxon>
        <taxon>Tracheophyta</taxon>
        <taxon>Spermatophyta</taxon>
        <taxon>Magnoliopsida</taxon>
        <taxon>eudicotyledons</taxon>
        <taxon>Gunneridae</taxon>
        <taxon>Pentapetalae</taxon>
        <taxon>rosids</taxon>
        <taxon>fabids</taxon>
        <taxon>Fabales</taxon>
        <taxon>Fabaceae</taxon>
        <taxon>Papilionoideae</taxon>
        <taxon>50 kb inversion clade</taxon>
        <taxon>NPAAA clade</taxon>
        <taxon>indigoferoid/millettioid clade</taxon>
        <taxon>Abreae</taxon>
        <taxon>Abrus</taxon>
    </lineage>
</organism>
<dbReference type="Proteomes" id="UP000694853">
    <property type="component" value="Unplaced"/>
</dbReference>
<dbReference type="GO" id="GO:0009451">
    <property type="term" value="P:RNA modification"/>
    <property type="evidence" value="ECO:0007669"/>
    <property type="project" value="InterPro"/>
</dbReference>
<dbReference type="GO" id="GO:0003723">
    <property type="term" value="F:RNA binding"/>
    <property type="evidence" value="ECO:0007669"/>
    <property type="project" value="InterPro"/>
</dbReference>
<feature type="repeat" description="PPR" evidence="2">
    <location>
        <begin position="321"/>
        <end position="355"/>
    </location>
</feature>